<proteinExistence type="predicted"/>
<accession>A0A428TYT8</accession>
<dbReference type="EMBL" id="NIZV01000117">
    <property type="protein sequence ID" value="RSM07182.1"/>
    <property type="molecule type" value="Genomic_DNA"/>
</dbReference>
<sequence>MLLLLSWQMVIRIVRVHKALKITNAFLPSFIFTTWVYSIQKYHRPPNLQTNSTPRTKPTGAFSALI</sequence>
<organism evidence="1 2">
    <name type="scientific">Fusarium ambrosium</name>
    <dbReference type="NCBI Taxonomy" id="131363"/>
    <lineage>
        <taxon>Eukaryota</taxon>
        <taxon>Fungi</taxon>
        <taxon>Dikarya</taxon>
        <taxon>Ascomycota</taxon>
        <taxon>Pezizomycotina</taxon>
        <taxon>Sordariomycetes</taxon>
        <taxon>Hypocreomycetidae</taxon>
        <taxon>Hypocreales</taxon>
        <taxon>Nectriaceae</taxon>
        <taxon>Fusarium</taxon>
        <taxon>Fusarium solani species complex</taxon>
    </lineage>
</organism>
<evidence type="ECO:0000313" key="2">
    <source>
        <dbReference type="Proteomes" id="UP000288429"/>
    </source>
</evidence>
<reference evidence="1 2" key="1">
    <citation type="submission" date="2017-06" db="EMBL/GenBank/DDBJ databases">
        <title>Cmopartive genomic analysis of Ambrosia Fusariam Clade fungi.</title>
        <authorList>
            <person name="Stajich J.E."/>
            <person name="Carrillo J."/>
            <person name="Kijimoto T."/>
            <person name="Eskalen A."/>
            <person name="O'Donnell K."/>
            <person name="Kasson M."/>
        </authorList>
    </citation>
    <scope>NUCLEOTIDE SEQUENCE [LARGE SCALE GENOMIC DNA]</scope>
    <source>
        <strain evidence="1 2">NRRL 20438</strain>
    </source>
</reference>
<gene>
    <name evidence="1" type="ORF">CDV31_008734</name>
</gene>
<protein>
    <submittedName>
        <fullName evidence="1">Uncharacterized protein</fullName>
    </submittedName>
</protein>
<dbReference type="AlphaFoldDB" id="A0A428TYT8"/>
<comment type="caution">
    <text evidence="1">The sequence shown here is derived from an EMBL/GenBank/DDBJ whole genome shotgun (WGS) entry which is preliminary data.</text>
</comment>
<keyword evidence="2" id="KW-1185">Reference proteome</keyword>
<name>A0A428TYT8_9HYPO</name>
<dbReference type="Proteomes" id="UP000288429">
    <property type="component" value="Unassembled WGS sequence"/>
</dbReference>
<evidence type="ECO:0000313" key="1">
    <source>
        <dbReference type="EMBL" id="RSM07182.1"/>
    </source>
</evidence>